<dbReference type="EMBL" id="CP111025">
    <property type="protein sequence ID" value="WAR26457.1"/>
    <property type="molecule type" value="Genomic_DNA"/>
</dbReference>
<dbReference type="PANTHER" id="PTHR14187">
    <property type="entry name" value="ALPHA KINASE/ELONGATION FACTOR 2 KINASE"/>
    <property type="match status" value="1"/>
</dbReference>
<keyword evidence="3" id="KW-1185">Reference proteome</keyword>
<dbReference type="PANTHER" id="PTHR14187:SF5">
    <property type="entry name" value="HEAT SHOCK 70 KDA PROTEIN 12A"/>
    <property type="match status" value="1"/>
</dbReference>
<evidence type="ECO:0000313" key="3">
    <source>
        <dbReference type="Proteomes" id="UP001164746"/>
    </source>
</evidence>
<reference evidence="2" key="1">
    <citation type="submission" date="2022-11" db="EMBL/GenBank/DDBJ databases">
        <title>Centuries of genome instability and evolution in soft-shell clam transmissible cancer (bioRxiv).</title>
        <authorList>
            <person name="Hart S.F.M."/>
            <person name="Yonemitsu M.A."/>
            <person name="Giersch R.M."/>
            <person name="Beal B.F."/>
            <person name="Arriagada G."/>
            <person name="Davis B.W."/>
            <person name="Ostrander E.A."/>
            <person name="Goff S.P."/>
            <person name="Metzger M.J."/>
        </authorList>
    </citation>
    <scope>NUCLEOTIDE SEQUENCE</scope>
    <source>
        <strain evidence="2">MELC-2E11</strain>
        <tissue evidence="2">Siphon/mantle</tissue>
    </source>
</reference>
<dbReference type="EMBL" id="CP111025">
    <property type="protein sequence ID" value="WAR26446.1"/>
    <property type="molecule type" value="Genomic_DNA"/>
</dbReference>
<gene>
    <name evidence="1" type="ORF">MAR_012150</name>
    <name evidence="2" type="ORF">MAR_012161</name>
</gene>
<accession>A0ABY7FZH4</accession>
<sequence>MSRPDGNKRPIVPAEAGLTVLKDAVKYGHDSSIISSQVMKYTFGVSVNNFFDDKIHSERKTYLNKDGKWCAKDCFDLFVGVKEEIYVDHKITKGYSRTGYRAKTPIHSTTAAIPIYSTDLGCELLGELIPDLPN</sequence>
<evidence type="ECO:0000313" key="2">
    <source>
        <dbReference type="EMBL" id="WAR26457.1"/>
    </source>
</evidence>
<organism evidence="2 3">
    <name type="scientific">Mya arenaria</name>
    <name type="common">Soft-shell clam</name>
    <dbReference type="NCBI Taxonomy" id="6604"/>
    <lineage>
        <taxon>Eukaryota</taxon>
        <taxon>Metazoa</taxon>
        <taxon>Spiralia</taxon>
        <taxon>Lophotrochozoa</taxon>
        <taxon>Mollusca</taxon>
        <taxon>Bivalvia</taxon>
        <taxon>Autobranchia</taxon>
        <taxon>Heteroconchia</taxon>
        <taxon>Euheterodonta</taxon>
        <taxon>Imparidentia</taxon>
        <taxon>Neoheterodontei</taxon>
        <taxon>Myida</taxon>
        <taxon>Myoidea</taxon>
        <taxon>Myidae</taxon>
        <taxon>Mya</taxon>
    </lineage>
</organism>
<dbReference type="Proteomes" id="UP001164746">
    <property type="component" value="Chromosome 14"/>
</dbReference>
<protein>
    <submittedName>
        <fullName evidence="2">HS12A-like protein</fullName>
    </submittedName>
</protein>
<evidence type="ECO:0000313" key="1">
    <source>
        <dbReference type="EMBL" id="WAR26446.1"/>
    </source>
</evidence>
<name>A0ABY7FZH4_MYAAR</name>
<proteinExistence type="predicted"/>